<dbReference type="RefSeq" id="WP_170954233.1">
    <property type="nucleotide sequence ID" value="NZ_OBMM01000012.1"/>
</dbReference>
<accession>A0A285TZJ4</accession>
<evidence type="ECO:0000256" key="1">
    <source>
        <dbReference type="SAM" id="MobiDB-lite"/>
    </source>
</evidence>
<feature type="transmembrane region" description="Helical" evidence="2">
    <location>
        <begin position="12"/>
        <end position="35"/>
    </location>
</feature>
<keyword evidence="2" id="KW-0472">Membrane</keyword>
<gene>
    <name evidence="3" type="ORF">SAMN05428964_1125</name>
</gene>
<keyword evidence="2" id="KW-1133">Transmembrane helix</keyword>
<dbReference type="EMBL" id="OBMM01000012">
    <property type="protein sequence ID" value="SOC31027.1"/>
    <property type="molecule type" value="Genomic_DNA"/>
</dbReference>
<organism evidence="3 4">
    <name type="scientific">Thalassospira xiamenensis</name>
    <dbReference type="NCBI Taxonomy" id="220697"/>
    <lineage>
        <taxon>Bacteria</taxon>
        <taxon>Pseudomonadati</taxon>
        <taxon>Pseudomonadota</taxon>
        <taxon>Alphaproteobacteria</taxon>
        <taxon>Rhodospirillales</taxon>
        <taxon>Thalassospiraceae</taxon>
        <taxon>Thalassospira</taxon>
    </lineage>
</organism>
<dbReference type="AlphaFoldDB" id="A0A285TZJ4"/>
<dbReference type="Proteomes" id="UP000219068">
    <property type="component" value="Unassembled WGS sequence"/>
</dbReference>
<dbReference type="NCBIfam" id="NF033565">
    <property type="entry name" value="trans_MerF"/>
    <property type="match status" value="1"/>
</dbReference>
<feature type="transmembrane region" description="Helical" evidence="2">
    <location>
        <begin position="41"/>
        <end position="59"/>
    </location>
</feature>
<sequence length="88" mass="9890">MQHDTIFRTGIIGTIIAAICCFTPILVIAFGVFGLSAWLGWIDYVLIPLLLLFIALALYGYRQRNRARTCCDTDTQPAPRKQDSRKGE</sequence>
<protein>
    <submittedName>
        <fullName evidence="3">Mercuric ion transport protein</fullName>
    </submittedName>
</protein>
<dbReference type="GO" id="GO:0016020">
    <property type="term" value="C:membrane"/>
    <property type="evidence" value="ECO:0007669"/>
    <property type="project" value="InterPro"/>
</dbReference>
<feature type="region of interest" description="Disordered" evidence="1">
    <location>
        <begin position="68"/>
        <end position="88"/>
    </location>
</feature>
<evidence type="ECO:0000313" key="4">
    <source>
        <dbReference type="Proteomes" id="UP000219068"/>
    </source>
</evidence>
<dbReference type="Pfam" id="PF11431">
    <property type="entry name" value="Transport_MerF"/>
    <property type="match status" value="1"/>
</dbReference>
<proteinExistence type="predicted"/>
<dbReference type="InterPro" id="IPR021091">
    <property type="entry name" value="Mercury_ion_transport_MerF"/>
</dbReference>
<evidence type="ECO:0000256" key="2">
    <source>
        <dbReference type="SAM" id="Phobius"/>
    </source>
</evidence>
<keyword evidence="2" id="KW-0812">Transmembrane</keyword>
<evidence type="ECO:0000313" key="3">
    <source>
        <dbReference type="EMBL" id="SOC31027.1"/>
    </source>
</evidence>
<name>A0A285TZJ4_9PROT</name>
<reference evidence="3 4" key="1">
    <citation type="submission" date="2017-08" db="EMBL/GenBank/DDBJ databases">
        <authorList>
            <person name="de Groot N.N."/>
        </authorList>
    </citation>
    <scope>NUCLEOTIDE SEQUENCE [LARGE SCALE GENOMIC DNA]</scope>
    <source>
        <strain evidence="3 4">USBA 78</strain>
    </source>
</reference>
<dbReference type="Gene3D" id="1.10.287.910">
    <property type="entry name" value="bacterial mercury transporter, merf"/>
    <property type="match status" value="1"/>
</dbReference>